<dbReference type="SMART" id="SM00320">
    <property type="entry name" value="WD40"/>
    <property type="match status" value="14"/>
</dbReference>
<feature type="region of interest" description="Disordered" evidence="4">
    <location>
        <begin position="650"/>
        <end position="673"/>
    </location>
</feature>
<feature type="repeat" description="WD" evidence="3">
    <location>
        <begin position="916"/>
        <end position="949"/>
    </location>
</feature>
<dbReference type="SUPFAM" id="SSF50965">
    <property type="entry name" value="Galactose oxidase, central domain"/>
    <property type="match status" value="1"/>
</dbReference>
<dbReference type="Pfam" id="PF24883">
    <property type="entry name" value="NPHP3_N"/>
    <property type="match status" value="1"/>
</dbReference>
<keyword evidence="7" id="KW-1185">Reference proteome</keyword>
<dbReference type="InterPro" id="IPR015943">
    <property type="entry name" value="WD40/YVTN_repeat-like_dom_sf"/>
</dbReference>
<evidence type="ECO:0000256" key="2">
    <source>
        <dbReference type="ARBA" id="ARBA00022737"/>
    </source>
</evidence>
<dbReference type="OrthoDB" id="538223at2759"/>
<dbReference type="Gene3D" id="2.130.10.10">
    <property type="entry name" value="YVTN repeat-like/Quinoprotein amine dehydrogenase"/>
    <property type="match status" value="5"/>
</dbReference>
<evidence type="ECO:0000256" key="4">
    <source>
        <dbReference type="SAM" id="MobiDB-lite"/>
    </source>
</evidence>
<comment type="caution">
    <text evidence="6">The sequence shown here is derived from an EMBL/GenBank/DDBJ whole genome shotgun (WGS) entry which is preliminary data.</text>
</comment>
<feature type="compositionally biased region" description="Basic and acidic residues" evidence="4">
    <location>
        <begin position="654"/>
        <end position="664"/>
    </location>
</feature>
<dbReference type="InterPro" id="IPR001680">
    <property type="entry name" value="WD40_rpt"/>
</dbReference>
<dbReference type="InterPro" id="IPR011043">
    <property type="entry name" value="Gal_Oxase/kelch_b-propeller"/>
</dbReference>
<feature type="compositionally biased region" description="Polar residues" evidence="4">
    <location>
        <begin position="1409"/>
        <end position="1428"/>
    </location>
</feature>
<proteinExistence type="predicted"/>
<feature type="repeat" description="WD" evidence="3">
    <location>
        <begin position="1002"/>
        <end position="1043"/>
    </location>
</feature>
<dbReference type="Proteomes" id="UP000383932">
    <property type="component" value="Unassembled WGS sequence"/>
</dbReference>
<dbReference type="SUPFAM" id="SSF50978">
    <property type="entry name" value="WD40 repeat-like"/>
    <property type="match status" value="2"/>
</dbReference>
<dbReference type="InterPro" id="IPR056884">
    <property type="entry name" value="NPHP3-like_N"/>
</dbReference>
<keyword evidence="1 3" id="KW-0853">WD repeat</keyword>
<dbReference type="EMBL" id="SSOP01000288">
    <property type="protein sequence ID" value="KAB5589311.1"/>
    <property type="molecule type" value="Genomic_DNA"/>
</dbReference>
<dbReference type="InterPro" id="IPR020472">
    <property type="entry name" value="WD40_PAC1"/>
</dbReference>
<feature type="domain" description="NACHT" evidence="5">
    <location>
        <begin position="252"/>
        <end position="397"/>
    </location>
</feature>
<gene>
    <name evidence="6" type="ORF">CTheo_7245</name>
</gene>
<dbReference type="PANTHER" id="PTHR19879">
    <property type="entry name" value="TRANSCRIPTION INITIATION FACTOR TFIID"/>
    <property type="match status" value="1"/>
</dbReference>
<evidence type="ECO:0000313" key="7">
    <source>
        <dbReference type="Proteomes" id="UP000383932"/>
    </source>
</evidence>
<dbReference type="CDD" id="cd00200">
    <property type="entry name" value="WD40"/>
    <property type="match status" value="2"/>
</dbReference>
<name>A0A5N5QCX7_9AGAM</name>
<dbReference type="InterPro" id="IPR036322">
    <property type="entry name" value="WD40_repeat_dom_sf"/>
</dbReference>
<feature type="compositionally biased region" description="Low complexity" evidence="4">
    <location>
        <begin position="1488"/>
        <end position="1503"/>
    </location>
</feature>
<dbReference type="SUPFAM" id="SSF52540">
    <property type="entry name" value="P-loop containing nucleoside triphosphate hydrolases"/>
    <property type="match status" value="1"/>
</dbReference>
<feature type="repeat" description="WD" evidence="3">
    <location>
        <begin position="1217"/>
        <end position="1258"/>
    </location>
</feature>
<feature type="repeat" description="WD" evidence="3">
    <location>
        <begin position="1131"/>
        <end position="1172"/>
    </location>
</feature>
<feature type="repeat" description="WD" evidence="3">
    <location>
        <begin position="1260"/>
        <end position="1292"/>
    </location>
</feature>
<organism evidence="6 7">
    <name type="scientific">Ceratobasidium theobromae</name>
    <dbReference type="NCBI Taxonomy" id="1582974"/>
    <lineage>
        <taxon>Eukaryota</taxon>
        <taxon>Fungi</taxon>
        <taxon>Dikarya</taxon>
        <taxon>Basidiomycota</taxon>
        <taxon>Agaricomycotina</taxon>
        <taxon>Agaricomycetes</taxon>
        <taxon>Cantharellales</taxon>
        <taxon>Ceratobasidiaceae</taxon>
        <taxon>Ceratobasidium</taxon>
    </lineage>
</organism>
<dbReference type="Pfam" id="PF00400">
    <property type="entry name" value="WD40"/>
    <property type="match status" value="14"/>
</dbReference>
<feature type="region of interest" description="Disordered" evidence="4">
    <location>
        <begin position="1409"/>
        <end position="1529"/>
    </location>
</feature>
<dbReference type="Gene3D" id="3.40.50.300">
    <property type="entry name" value="P-loop containing nucleotide triphosphate hydrolases"/>
    <property type="match status" value="1"/>
</dbReference>
<dbReference type="InterPro" id="IPR027417">
    <property type="entry name" value="P-loop_NTPase"/>
</dbReference>
<sequence>MELKSVFQAPARKRRRWYHDLGQKIKQKLPEYRSGPSRISYSRPCTPSLVRPPSPGLRDVAWRTLQATLQGLKWGVELAPPLRSAIDSLTSFLGSFEETARQHQDFQQMASDLDITLQFLKRHLDASTSTEMTETIEGILRAIHEEVGSVRIRRGRGVSSRILAYVDEDMIRHYRRIEQQFHRPQLEVGMGSWHASNTSQMEKRLENLGPARLAIHNSKLSEELDRRTCIEDTRKVILSDLNAWSDNPDANKVFWVNGMAGTGKTTIACTLSEILQLRGQLAATFFCSRNSPECRDANRIIPTIVYQLARHSTPFKFALSQVMERNPDAASANISTQFEQLLKDPLQEVEHKLANNLVIVIDALDECENSRVSSKILDMLFQFAESLPVKFFITSRPEPTIREEMMSPENTSQSILHLHDIEQSLVREDVEVYLQKELEFMSPSLVDVKRLATLAGNLFIYAATAVRYIRPDTRGVDHHERLATMLAIDSESQKFAQIDGLYTAILCAALDAQDLELKERERMERVLWTAVCIREPISLGTLAALAGLRSENQALAALEPFRSVLHISERTGLISTLHASFSDFIFTQHRSGRFFCDESAYGQLLARRCLEVMKAELQFNICDLPSSSIPDSEVPDLTERIERNVSPRLSVEPEGMHSDGRSKIGEGTGMASGRDTAKLASDAHKFVARFAAHAITLSTPHIYISALPLCPPTSLVSVCYRSGAQGLMQIKGTAIFQLGQAALATWTTPFEIFSAAYSPSGAHVASGSGDGSICIRNVHDGRVVLGPFRGHSSVVLSTKFSPDGTCIASGSDDRTIRVWDARDGSPVAHLFGGHTKAVTSVAFSPDGNQIVSGSDDSTLQVWDARSGTPIAGPFQGHTACINSAGYSPDGAHIVSGSNDYTIRLWDANTRALLVMSTGHTSSVTSVGFSPDGERIISGSSDCTIRVWNVCDGTLALDPLEGHTRSIESVAYSPNGELIASGSSDQTIRVWNAHEGTPVTSPFQGHTDAIYSVGFSPGGAQIISSSRDRSIRVWNVFNNHLATAPPKGHSSTITSAMFSPNGALIASGSWDQTIRVWSAIDGTPVAGPFQGHTRTILSLAFSSNSTRIVSGSADCTVRVWHARNGTLTTSPFVGHRDYVRSVAFSPDGSRVASGADDRTIRVWDSSNGTLVAGPFEGHTNWVYSVAFSPNGRCIASGSSDGTIRIWSSIDGKQIADPFMGHKEPVSSVCFSSDGSHIVSGSWDRTARVWDARRGMLVAGPFEGHTHSICSVAFSPDNTLVLSGSSDCTIRLWSALDGTLAGPPLEGHAARVNSAAFSPDGSSVLSCSNDQSIRVWDIQCEARAVGELAEPWRIRDDGWVMNANSQMLFWIPAEIRDSFPRLSNRFTISPLGSLQVGFEGTLVNLPQPFTGTRGSLLTPPCSSEPQSQPLALSPSKPPTDRPSILDESATKAKLGPPSPMASETAMPRPPTLSPPRAPASYCAPNPSPPESSSLTPRSRSTPTLLVTPALSSTAARSPSVPPTKYSSPSISSKHYYPSSFTSTHAHPIPPRATSLKPALYIY</sequence>
<protein>
    <submittedName>
        <fullName evidence="6">Vegetative incompatibility protein HET-E-1</fullName>
    </submittedName>
</protein>
<dbReference type="PROSITE" id="PS50294">
    <property type="entry name" value="WD_REPEATS_REGION"/>
    <property type="match status" value="13"/>
</dbReference>
<dbReference type="InterPro" id="IPR007111">
    <property type="entry name" value="NACHT_NTPase"/>
</dbReference>
<dbReference type="PROSITE" id="PS50837">
    <property type="entry name" value="NACHT"/>
    <property type="match status" value="1"/>
</dbReference>
<dbReference type="PROSITE" id="PS50082">
    <property type="entry name" value="WD_REPEATS_2"/>
    <property type="match status" value="13"/>
</dbReference>
<dbReference type="InterPro" id="IPR019775">
    <property type="entry name" value="WD40_repeat_CS"/>
</dbReference>
<feature type="repeat" description="WD" evidence="3">
    <location>
        <begin position="788"/>
        <end position="829"/>
    </location>
</feature>
<accession>A0A5N5QCX7</accession>
<dbReference type="PRINTS" id="PR00320">
    <property type="entry name" value="GPROTEINBRPT"/>
</dbReference>
<feature type="repeat" description="WD" evidence="3">
    <location>
        <begin position="1174"/>
        <end position="1215"/>
    </location>
</feature>
<feature type="repeat" description="WD" evidence="3">
    <location>
        <begin position="1088"/>
        <end position="1129"/>
    </location>
</feature>
<feature type="repeat" description="WD" evidence="3">
    <location>
        <begin position="1045"/>
        <end position="1077"/>
    </location>
</feature>
<dbReference type="PANTHER" id="PTHR19879:SF9">
    <property type="entry name" value="TRANSCRIPTION INITIATION FACTOR TFIID SUBUNIT 5"/>
    <property type="match status" value="1"/>
</dbReference>
<reference evidence="6 7" key="1">
    <citation type="journal article" date="2019" name="Fungal Biol. Biotechnol.">
        <title>Draft genome sequence of fastidious pathogen Ceratobasidium theobromae, which causes vascular-streak dieback in Theobroma cacao.</title>
        <authorList>
            <person name="Ali S.S."/>
            <person name="Asman A."/>
            <person name="Shao J."/>
            <person name="Firmansyah A.P."/>
            <person name="Susilo A.W."/>
            <person name="Rosmana A."/>
            <person name="McMahon P."/>
            <person name="Junaid M."/>
            <person name="Guest D."/>
            <person name="Kheng T.Y."/>
            <person name="Meinhardt L.W."/>
            <person name="Bailey B.A."/>
        </authorList>
    </citation>
    <scope>NUCLEOTIDE SEQUENCE [LARGE SCALE GENOMIC DNA]</scope>
    <source>
        <strain evidence="6 7">CT2</strain>
    </source>
</reference>
<feature type="repeat" description="WD" evidence="3">
    <location>
        <begin position="831"/>
        <end position="872"/>
    </location>
</feature>
<feature type="repeat" description="WD" evidence="3">
    <location>
        <begin position="1303"/>
        <end position="1337"/>
    </location>
</feature>
<evidence type="ECO:0000256" key="3">
    <source>
        <dbReference type="PROSITE-ProRule" id="PRU00221"/>
    </source>
</evidence>
<feature type="compositionally biased region" description="Pro residues" evidence="4">
    <location>
        <begin position="1465"/>
        <end position="1475"/>
    </location>
</feature>
<evidence type="ECO:0000313" key="6">
    <source>
        <dbReference type="EMBL" id="KAB5589311.1"/>
    </source>
</evidence>
<feature type="repeat" description="WD" evidence="3">
    <location>
        <begin position="959"/>
        <end position="1000"/>
    </location>
</feature>
<evidence type="ECO:0000259" key="5">
    <source>
        <dbReference type="PROSITE" id="PS50837"/>
    </source>
</evidence>
<evidence type="ECO:0000256" key="1">
    <source>
        <dbReference type="ARBA" id="ARBA00022574"/>
    </source>
</evidence>
<dbReference type="PROSITE" id="PS00678">
    <property type="entry name" value="WD_REPEATS_1"/>
    <property type="match status" value="7"/>
</dbReference>
<keyword evidence="2" id="KW-0677">Repeat</keyword>
<feature type="repeat" description="WD" evidence="3">
    <location>
        <begin position="874"/>
        <end position="915"/>
    </location>
</feature>